<dbReference type="Proteomes" id="UP001241758">
    <property type="component" value="Unassembled WGS sequence"/>
</dbReference>
<sequence length="200" mass="20907">MGLSISVGNPAVGDAEGEEHYRQAITALARALAEEGATDWTPPAPGAAEDSAPLPAAGFPYGYLHRLRRVFALHVEGQPVTPVTSAADLDAADGYIDDATSMLNSHLLCHSDTSGYYVPAPLDDPVFLAPDTQVAGGGIVGSCQDLLDELHTIAPVIGIRPEATGATADDDPFAVEQLVWRALYDCCQASIATGRPVVFH</sequence>
<comment type="caution">
    <text evidence="1">The sequence shown here is derived from an EMBL/GenBank/DDBJ whole genome shotgun (WGS) entry which is preliminary data.</text>
</comment>
<dbReference type="EMBL" id="JASCTH010000005">
    <property type="protein sequence ID" value="MDI6098995.1"/>
    <property type="molecule type" value="Genomic_DNA"/>
</dbReference>
<evidence type="ECO:0000313" key="1">
    <source>
        <dbReference type="EMBL" id="MDI6098995.1"/>
    </source>
</evidence>
<accession>A0ABT6WH06</accession>
<protein>
    <submittedName>
        <fullName evidence="1">Uncharacterized protein</fullName>
    </submittedName>
</protein>
<proteinExistence type="predicted"/>
<keyword evidence="2" id="KW-1185">Reference proteome</keyword>
<organism evidence="1 2">
    <name type="scientific">Actinoplanes sandaracinus</name>
    <dbReference type="NCBI Taxonomy" id="3045177"/>
    <lineage>
        <taxon>Bacteria</taxon>
        <taxon>Bacillati</taxon>
        <taxon>Actinomycetota</taxon>
        <taxon>Actinomycetes</taxon>
        <taxon>Micromonosporales</taxon>
        <taxon>Micromonosporaceae</taxon>
        <taxon>Actinoplanes</taxon>
    </lineage>
</organism>
<dbReference type="RefSeq" id="WP_282758938.1">
    <property type="nucleotide sequence ID" value="NZ_JASCTH010000005.1"/>
</dbReference>
<gene>
    <name evidence="1" type="ORF">QLQ12_10320</name>
</gene>
<reference evidence="1 2" key="1">
    <citation type="submission" date="2023-05" db="EMBL/GenBank/DDBJ databases">
        <title>Actinoplanes sp. NEAU-A12 genome sequencing.</title>
        <authorList>
            <person name="Wang Z.-S."/>
        </authorList>
    </citation>
    <scope>NUCLEOTIDE SEQUENCE [LARGE SCALE GENOMIC DNA]</scope>
    <source>
        <strain evidence="1 2">NEAU-A12</strain>
    </source>
</reference>
<name>A0ABT6WH06_9ACTN</name>
<evidence type="ECO:0000313" key="2">
    <source>
        <dbReference type="Proteomes" id="UP001241758"/>
    </source>
</evidence>